<name>A0A8K0G990_IGNLU</name>
<evidence type="ECO:0000259" key="6">
    <source>
        <dbReference type="PROSITE" id="PS51969"/>
    </source>
</evidence>
<dbReference type="Pfam" id="PF15886">
    <property type="entry name" value="CBM39"/>
    <property type="match status" value="1"/>
</dbReference>
<keyword evidence="4" id="KW-0732">Signal</keyword>
<proteinExistence type="inferred from homology"/>
<dbReference type="PANTHER" id="PTHR10963:SF60">
    <property type="entry name" value="GRAM-NEGATIVE BACTERIA-BINDING PROTEIN 1-RELATED"/>
    <property type="match status" value="1"/>
</dbReference>
<comment type="caution">
    <text evidence="7">The sequence shown here is derived from an EMBL/GenBank/DDBJ whole genome shotgun (WGS) entry which is preliminary data.</text>
</comment>
<keyword evidence="3" id="KW-0391">Immunity</keyword>
<reference evidence="7" key="1">
    <citation type="submission" date="2019-08" db="EMBL/GenBank/DDBJ databases">
        <title>The genome of the North American firefly Photinus pyralis.</title>
        <authorList>
            <consortium name="Photinus pyralis genome working group"/>
            <person name="Fallon T.R."/>
            <person name="Sander Lower S.E."/>
            <person name="Weng J.-K."/>
        </authorList>
    </citation>
    <scope>NUCLEOTIDE SEQUENCE</scope>
    <source>
        <strain evidence="7">TRF0915ILg1</strain>
        <tissue evidence="7">Whole body</tissue>
    </source>
</reference>
<dbReference type="GO" id="GO:0030246">
    <property type="term" value="F:carbohydrate binding"/>
    <property type="evidence" value="ECO:0007669"/>
    <property type="project" value="InterPro"/>
</dbReference>
<dbReference type="PROSITE" id="PS51762">
    <property type="entry name" value="GH16_2"/>
    <property type="match status" value="1"/>
</dbReference>
<dbReference type="InterPro" id="IPR050546">
    <property type="entry name" value="Glycosyl_Hydrlase_16"/>
</dbReference>
<dbReference type="Gene3D" id="2.60.40.2140">
    <property type="entry name" value="Beta-1,3-glucan-recognition protein, N-terminal domain"/>
    <property type="match status" value="1"/>
</dbReference>
<dbReference type="EMBL" id="VTPC01008022">
    <property type="protein sequence ID" value="KAF2893397.1"/>
    <property type="molecule type" value="Genomic_DNA"/>
</dbReference>
<evidence type="ECO:0000256" key="1">
    <source>
        <dbReference type="ARBA" id="ARBA00008781"/>
    </source>
</evidence>
<feature type="domain" description="CBM39" evidence="6">
    <location>
        <begin position="21"/>
        <end position="126"/>
    </location>
</feature>
<sequence>MVKISIFLLFLTVIATTVQQSEIPKITIEAFKTGQVRVYIPHIDGIKLFSFHANINEEIERTEPGTYYKETNTRDGDFWVLNFDISLSVGDIIYYWVYVALNRDGLFADGIWKVKELKDSYAPLSKQCTIGVTTVNGKTGSCVGTVIFEDQFVGPAVDTSKWLVHHRIPTYSEPNFEFNSYLNEDDTRFFKDGSLYIKPIPLTNENDVRGLLNLTDKCTSNKLHECIYNQKSSFILPPVKSAKITSKFSFKYGRIEIKAKLPSGDWIVPILELEDKAQTEGENSPKVWIAYSRGNRILKGNGPDDLGSRIIFGGPVIYPTEPLRSKFLASKHGRSPFSDDFHIYTFVWKPGRMALYIDNEVFGDISTDHVFQEYSMDVRSSWTDPEAPYNREYALSIGVAIGGLYDFPNGYNSDDDPKPWDNTERNYILNFFNARNVWLRTWHDDEVALKVDYVKVTAV</sequence>
<dbReference type="GO" id="GO:0045087">
    <property type="term" value="P:innate immune response"/>
    <property type="evidence" value="ECO:0007669"/>
    <property type="project" value="UniProtKB-KW"/>
</dbReference>
<dbReference type="AlphaFoldDB" id="A0A8K0G990"/>
<feature type="domain" description="GH16" evidence="5">
    <location>
        <begin position="174"/>
        <end position="459"/>
    </location>
</feature>
<comment type="similarity">
    <text evidence="1">Belongs to the insect beta-1,3-glucan binding protein family.</text>
</comment>
<organism evidence="7 8">
    <name type="scientific">Ignelater luminosus</name>
    <name type="common">Cucubano</name>
    <name type="synonym">Pyrophorus luminosus</name>
    <dbReference type="NCBI Taxonomy" id="2038154"/>
    <lineage>
        <taxon>Eukaryota</taxon>
        <taxon>Metazoa</taxon>
        <taxon>Ecdysozoa</taxon>
        <taxon>Arthropoda</taxon>
        <taxon>Hexapoda</taxon>
        <taxon>Insecta</taxon>
        <taxon>Pterygota</taxon>
        <taxon>Neoptera</taxon>
        <taxon>Endopterygota</taxon>
        <taxon>Coleoptera</taxon>
        <taxon>Polyphaga</taxon>
        <taxon>Elateriformia</taxon>
        <taxon>Elateroidea</taxon>
        <taxon>Elateridae</taxon>
        <taxon>Agrypninae</taxon>
        <taxon>Pyrophorini</taxon>
        <taxon>Ignelater</taxon>
    </lineage>
</organism>
<dbReference type="InterPro" id="IPR043030">
    <property type="entry name" value="BGBP_N_sf"/>
</dbReference>
<evidence type="ECO:0000256" key="2">
    <source>
        <dbReference type="ARBA" id="ARBA00022588"/>
    </source>
</evidence>
<dbReference type="OrthoDB" id="4781at2759"/>
<evidence type="ECO:0000259" key="5">
    <source>
        <dbReference type="PROSITE" id="PS51762"/>
    </source>
</evidence>
<evidence type="ECO:0000256" key="3">
    <source>
        <dbReference type="ARBA" id="ARBA00022859"/>
    </source>
</evidence>
<evidence type="ECO:0000256" key="4">
    <source>
        <dbReference type="SAM" id="SignalP"/>
    </source>
</evidence>
<dbReference type="InterPro" id="IPR031756">
    <property type="entry name" value="BGBP_N"/>
</dbReference>
<gene>
    <name evidence="7" type="ORF">ILUMI_12791</name>
</gene>
<protein>
    <submittedName>
        <fullName evidence="7">Uncharacterized protein</fullName>
    </submittedName>
</protein>
<dbReference type="PROSITE" id="PS51969">
    <property type="entry name" value="CBM39"/>
    <property type="match status" value="1"/>
</dbReference>
<keyword evidence="2" id="KW-0399">Innate immunity</keyword>
<keyword evidence="8" id="KW-1185">Reference proteome</keyword>
<accession>A0A8K0G990</accession>
<dbReference type="PANTHER" id="PTHR10963">
    <property type="entry name" value="GLYCOSYL HYDROLASE-RELATED"/>
    <property type="match status" value="1"/>
</dbReference>
<dbReference type="InterPro" id="IPR000757">
    <property type="entry name" value="Beta-glucanase-like"/>
</dbReference>
<evidence type="ECO:0000313" key="8">
    <source>
        <dbReference type="Proteomes" id="UP000801492"/>
    </source>
</evidence>
<dbReference type="InterPro" id="IPR013320">
    <property type="entry name" value="ConA-like_dom_sf"/>
</dbReference>
<dbReference type="SUPFAM" id="SSF49899">
    <property type="entry name" value="Concanavalin A-like lectins/glucanases"/>
    <property type="match status" value="1"/>
</dbReference>
<evidence type="ECO:0000313" key="7">
    <source>
        <dbReference type="EMBL" id="KAF2893397.1"/>
    </source>
</evidence>
<dbReference type="Proteomes" id="UP000801492">
    <property type="component" value="Unassembled WGS sequence"/>
</dbReference>
<feature type="chain" id="PRO_5035453270" evidence="4">
    <location>
        <begin position="21"/>
        <end position="459"/>
    </location>
</feature>
<feature type="signal peptide" evidence="4">
    <location>
        <begin position="1"/>
        <end position="20"/>
    </location>
</feature>
<dbReference type="Gene3D" id="2.60.120.200">
    <property type="match status" value="1"/>
</dbReference>
<dbReference type="GO" id="GO:0004553">
    <property type="term" value="F:hydrolase activity, hydrolyzing O-glycosyl compounds"/>
    <property type="evidence" value="ECO:0007669"/>
    <property type="project" value="InterPro"/>
</dbReference>
<dbReference type="GO" id="GO:0005975">
    <property type="term" value="P:carbohydrate metabolic process"/>
    <property type="evidence" value="ECO:0007669"/>
    <property type="project" value="InterPro"/>
</dbReference>